<protein>
    <submittedName>
        <fullName evidence="1">Uncharacterized protein</fullName>
    </submittedName>
</protein>
<comment type="caution">
    <text evidence="1">The sequence shown here is derived from an EMBL/GenBank/DDBJ whole genome shotgun (WGS) entry which is preliminary data.</text>
</comment>
<dbReference type="AlphaFoldDB" id="A0A4U1I5Z0"/>
<proteinExistence type="predicted"/>
<organism evidence="1 2">
    <name type="scientific">Trinickia terrae</name>
    <dbReference type="NCBI Taxonomy" id="2571161"/>
    <lineage>
        <taxon>Bacteria</taxon>
        <taxon>Pseudomonadati</taxon>
        <taxon>Pseudomonadota</taxon>
        <taxon>Betaproteobacteria</taxon>
        <taxon>Burkholderiales</taxon>
        <taxon>Burkholderiaceae</taxon>
        <taxon>Trinickia</taxon>
    </lineage>
</organism>
<dbReference type="EMBL" id="SWJE01000006">
    <property type="protein sequence ID" value="TKC88783.1"/>
    <property type="molecule type" value="Genomic_DNA"/>
</dbReference>
<accession>A0A4U1I5Z0</accession>
<name>A0A4U1I5Z0_9BURK</name>
<evidence type="ECO:0000313" key="1">
    <source>
        <dbReference type="EMBL" id="TKC88783.1"/>
    </source>
</evidence>
<dbReference type="OrthoDB" id="5624957at2"/>
<dbReference type="Proteomes" id="UP000305539">
    <property type="component" value="Unassembled WGS sequence"/>
</dbReference>
<evidence type="ECO:0000313" key="2">
    <source>
        <dbReference type="Proteomes" id="UP000305539"/>
    </source>
</evidence>
<dbReference type="RefSeq" id="WP_136895269.1">
    <property type="nucleotide sequence ID" value="NZ_SWJE01000006.1"/>
</dbReference>
<keyword evidence="2" id="KW-1185">Reference proteome</keyword>
<reference evidence="1 2" key="1">
    <citation type="submission" date="2019-04" db="EMBL/GenBank/DDBJ databases">
        <title>Trinickia sp. 7GSK02, isolated from subtropical forest soil.</title>
        <authorList>
            <person name="Gao Z.-H."/>
            <person name="Qiu L.-H."/>
        </authorList>
    </citation>
    <scope>NUCLEOTIDE SEQUENCE [LARGE SCALE GENOMIC DNA]</scope>
    <source>
        <strain evidence="1 2">7GSK02</strain>
    </source>
</reference>
<sequence length="451" mass="47986">MTRALGRRVAVSVLAIAILFSGFVRSVFASSAVLTSGPFAVCTTSPIVYYVNGVGAPNEFEEQAEATKLGARMDQYGQPHYGPVHSLYNPSEGLVLDIFRKLIAQKFGEYLDSAPAWEFIEQGLRLIGAVPNTLAGADLDAVAQVERDAVATTVLNGLDPAAAATLERITARLTVDASFGEKVVIVAHSEGNMFAQALYKRTQLAIPNSYNPGAYEIAPQIQVVNVATPANAPDTGLYVTSMEDRVIAKAAVLLASTYGLLAPAPANFDSGAATYSYDKLGHAFVGVYLNQQLGLEAQTLGLMKSAAANASSFGYYNPEGPMEIAASVDDGSTTYTVTAPDGSNTTSVVSGGSTQVIFQPTCDQLKEGTYRIQAVITPSYLRGFTSPYLASTSVTAVRPLTQIPPRGSTPLFWYMNFGQDPSPVTMESADIVVAKDSVRGGFDETYYRYHP</sequence>
<gene>
    <name evidence="1" type="ORF">FAZ69_13640</name>
</gene>